<accession>A0A8S5R4C5</accession>
<organism evidence="2">
    <name type="scientific">Myoviridae sp. ct2798</name>
    <dbReference type="NCBI Taxonomy" id="2827285"/>
    <lineage>
        <taxon>Viruses</taxon>
        <taxon>Duplodnaviria</taxon>
        <taxon>Heunggongvirae</taxon>
        <taxon>Uroviricota</taxon>
        <taxon>Caudoviricetes</taxon>
    </lineage>
</organism>
<reference evidence="2" key="1">
    <citation type="journal article" date="2021" name="Proc. Natl. Acad. Sci. U.S.A.">
        <title>A Catalog of Tens of Thousands of Viruses from Human Metagenomes Reveals Hidden Associations with Chronic Diseases.</title>
        <authorList>
            <person name="Tisza M.J."/>
            <person name="Buck C.B."/>
        </authorList>
    </citation>
    <scope>NUCLEOTIDE SEQUENCE</scope>
    <source>
        <strain evidence="2">Ct2798</strain>
    </source>
</reference>
<evidence type="ECO:0000313" key="2">
    <source>
        <dbReference type="EMBL" id="DAE26326.1"/>
    </source>
</evidence>
<keyword evidence="1" id="KW-0812">Transmembrane</keyword>
<protein>
    <submittedName>
        <fullName evidence="2">Uncharacterized protein</fullName>
    </submittedName>
</protein>
<proteinExistence type="predicted"/>
<evidence type="ECO:0000256" key="1">
    <source>
        <dbReference type="SAM" id="Phobius"/>
    </source>
</evidence>
<sequence>MQVLKRHALPAWCGAAFWRWVPVGLLTGIWWVVAVLALHTCAPEPALKAAEPSKMEAMQKEADAESARLEGIYERMSDEERMQGVVYEP</sequence>
<name>A0A8S5R4C5_9CAUD</name>
<keyword evidence="1" id="KW-0472">Membrane</keyword>
<keyword evidence="1" id="KW-1133">Transmembrane helix</keyword>
<feature type="transmembrane region" description="Helical" evidence="1">
    <location>
        <begin position="20"/>
        <end position="38"/>
    </location>
</feature>
<dbReference type="EMBL" id="BK015814">
    <property type="protein sequence ID" value="DAE26326.1"/>
    <property type="molecule type" value="Genomic_DNA"/>
</dbReference>